<dbReference type="AlphaFoldDB" id="N4XPA8"/>
<gene>
    <name evidence="2" type="ORF">COCC4DRAFT_133128</name>
</gene>
<proteinExistence type="predicted"/>
<accession>N4XPA8</accession>
<feature type="region of interest" description="Disordered" evidence="1">
    <location>
        <begin position="342"/>
        <end position="384"/>
    </location>
</feature>
<name>N4XPA8_COCH4</name>
<evidence type="ECO:0000313" key="3">
    <source>
        <dbReference type="Proteomes" id="UP000012338"/>
    </source>
</evidence>
<protein>
    <submittedName>
        <fullName evidence="2">Uncharacterized protein</fullName>
    </submittedName>
</protein>
<sequence>MKLKMLNGAPRREHLDFSDSCLLPSDECNGFSVAARCEMSPVDSTPAIKWRCLAKKDTRLQTEWQHPYLPGPMLGSHMADVSLPEVIRFQSFAQEDTTAFDATVSFNDPTFNADGLIEHSLVFHDTLLSSQVVPGEGPDSTINSSSFLSTSFETTTSDYSSPNKADRHTIIHVPVKLSITPLASLPSAQQLRAIYPQTPTPNFICVVTTNPEKREVFVRKGGYKMDLWEIIVADDSFSGFKIAFWMRPNLDSKDERTRSQRLLLEALQGIKIGDIILLTNVALTSFRDTVFGQSLNPAIARARTDIHVLMKSNGISAAQPGRLPAPVDEAFTRVKKWARMHVASDSGGSRKRKGSAPKQDDFAKRTFGTRGLDDSMPPDTMDSF</sequence>
<organism evidence="2 3">
    <name type="scientific">Cochliobolus heterostrophus (strain C4 / ATCC 48331 / race T)</name>
    <name type="common">Southern corn leaf blight fungus</name>
    <name type="synonym">Bipolaris maydis</name>
    <dbReference type="NCBI Taxonomy" id="665024"/>
    <lineage>
        <taxon>Eukaryota</taxon>
        <taxon>Fungi</taxon>
        <taxon>Dikarya</taxon>
        <taxon>Ascomycota</taxon>
        <taxon>Pezizomycotina</taxon>
        <taxon>Dothideomycetes</taxon>
        <taxon>Pleosporomycetidae</taxon>
        <taxon>Pleosporales</taxon>
        <taxon>Pleosporineae</taxon>
        <taxon>Pleosporaceae</taxon>
        <taxon>Bipolaris</taxon>
    </lineage>
</organism>
<reference evidence="2 3" key="1">
    <citation type="journal article" date="2012" name="PLoS Pathog.">
        <title>Diverse lifestyles and strategies of plant pathogenesis encoded in the genomes of eighteen Dothideomycetes fungi.</title>
        <authorList>
            <person name="Ohm R.A."/>
            <person name="Feau N."/>
            <person name="Henrissat B."/>
            <person name="Schoch C.L."/>
            <person name="Horwitz B.A."/>
            <person name="Barry K.W."/>
            <person name="Condon B.J."/>
            <person name="Copeland A.C."/>
            <person name="Dhillon B."/>
            <person name="Glaser F."/>
            <person name="Hesse C.N."/>
            <person name="Kosti I."/>
            <person name="LaButti K."/>
            <person name="Lindquist E.A."/>
            <person name="Lucas S."/>
            <person name="Salamov A.A."/>
            <person name="Bradshaw R.E."/>
            <person name="Ciuffetti L."/>
            <person name="Hamelin R.C."/>
            <person name="Kema G.H.J."/>
            <person name="Lawrence C."/>
            <person name="Scott J.A."/>
            <person name="Spatafora J.W."/>
            <person name="Turgeon B.G."/>
            <person name="de Wit P.J.G.M."/>
            <person name="Zhong S."/>
            <person name="Goodwin S.B."/>
            <person name="Grigoriev I.V."/>
        </authorList>
    </citation>
    <scope>NUCLEOTIDE SEQUENCE [LARGE SCALE GENOMIC DNA]</scope>
    <source>
        <strain evidence="3">C4 / ATCC 48331 / race T</strain>
    </source>
</reference>
<evidence type="ECO:0000313" key="2">
    <source>
        <dbReference type="EMBL" id="ENI06952.1"/>
    </source>
</evidence>
<evidence type="ECO:0000256" key="1">
    <source>
        <dbReference type="SAM" id="MobiDB-lite"/>
    </source>
</evidence>
<dbReference type="Proteomes" id="UP000012338">
    <property type="component" value="Unassembled WGS sequence"/>
</dbReference>
<keyword evidence="3" id="KW-1185">Reference proteome</keyword>
<reference evidence="3" key="2">
    <citation type="journal article" date="2013" name="PLoS Genet.">
        <title>Comparative genome structure, secondary metabolite, and effector coding capacity across Cochliobolus pathogens.</title>
        <authorList>
            <person name="Condon B.J."/>
            <person name="Leng Y."/>
            <person name="Wu D."/>
            <person name="Bushley K.E."/>
            <person name="Ohm R.A."/>
            <person name="Otillar R."/>
            <person name="Martin J."/>
            <person name="Schackwitz W."/>
            <person name="Grimwood J."/>
            <person name="MohdZainudin N."/>
            <person name="Xue C."/>
            <person name="Wang R."/>
            <person name="Manning V.A."/>
            <person name="Dhillon B."/>
            <person name="Tu Z.J."/>
            <person name="Steffenson B.J."/>
            <person name="Salamov A."/>
            <person name="Sun H."/>
            <person name="Lowry S."/>
            <person name="LaButti K."/>
            <person name="Han J."/>
            <person name="Copeland A."/>
            <person name="Lindquist E."/>
            <person name="Barry K."/>
            <person name="Schmutz J."/>
            <person name="Baker S.E."/>
            <person name="Ciuffetti L.M."/>
            <person name="Grigoriev I.V."/>
            <person name="Zhong S."/>
            <person name="Turgeon B.G."/>
        </authorList>
    </citation>
    <scope>NUCLEOTIDE SEQUENCE [LARGE SCALE GENOMIC DNA]</scope>
    <source>
        <strain evidence="3">C4 / ATCC 48331 / race T</strain>
    </source>
</reference>
<dbReference type="HOGENOM" id="CLU_891800_0_0_1"/>
<dbReference type="EMBL" id="KB733450">
    <property type="protein sequence ID" value="ENI06952.1"/>
    <property type="molecule type" value="Genomic_DNA"/>
</dbReference>
<dbReference type="OrthoDB" id="5378679at2759"/>